<dbReference type="AlphaFoldDB" id="A0A151N8L5"/>
<evidence type="ECO:0000256" key="3">
    <source>
        <dbReference type="ARBA" id="ARBA00022989"/>
    </source>
</evidence>
<dbReference type="PANTHER" id="PTHR45695">
    <property type="entry name" value="LEUCOKININ RECEPTOR-RELATED"/>
    <property type="match status" value="1"/>
</dbReference>
<feature type="transmembrane region" description="Helical" evidence="8">
    <location>
        <begin position="230"/>
        <end position="253"/>
    </location>
</feature>
<dbReference type="GO" id="GO:0004930">
    <property type="term" value="F:G protein-coupled receptor activity"/>
    <property type="evidence" value="ECO:0007669"/>
    <property type="project" value="UniProtKB-KW"/>
</dbReference>
<dbReference type="PRINTS" id="PR00237">
    <property type="entry name" value="GPCRRHODOPSN"/>
</dbReference>
<evidence type="ECO:0000256" key="2">
    <source>
        <dbReference type="ARBA" id="ARBA00022692"/>
    </source>
</evidence>
<gene>
    <name evidence="10" type="ORF">Y1Q_0014954</name>
</gene>
<dbReference type="SUPFAM" id="SSF81321">
    <property type="entry name" value="Family A G protein-coupled receptor-like"/>
    <property type="match status" value="1"/>
</dbReference>
<dbReference type="Pfam" id="PF00001">
    <property type="entry name" value="7tm_1"/>
    <property type="match status" value="1"/>
</dbReference>
<evidence type="ECO:0000313" key="10">
    <source>
        <dbReference type="EMBL" id="KYO33168.1"/>
    </source>
</evidence>
<feature type="transmembrane region" description="Helical" evidence="8">
    <location>
        <begin position="101"/>
        <end position="120"/>
    </location>
</feature>
<dbReference type="CDD" id="cd00637">
    <property type="entry name" value="7tm_classA_rhodopsin-like"/>
    <property type="match status" value="1"/>
</dbReference>
<feature type="transmembrane region" description="Helical" evidence="8">
    <location>
        <begin position="144"/>
        <end position="166"/>
    </location>
</feature>
<feature type="transmembrane region" description="Helical" evidence="8">
    <location>
        <begin position="23"/>
        <end position="46"/>
    </location>
</feature>
<feature type="domain" description="G-protein coupled receptors family 1 profile" evidence="9">
    <location>
        <begin position="1"/>
        <end position="250"/>
    </location>
</feature>
<dbReference type="InterPro" id="IPR017452">
    <property type="entry name" value="GPCR_Rhodpsn_7TM"/>
</dbReference>
<evidence type="ECO:0000256" key="8">
    <source>
        <dbReference type="SAM" id="Phobius"/>
    </source>
</evidence>
<dbReference type="Gene3D" id="1.20.1070.10">
    <property type="entry name" value="Rhodopsin 7-helix transmembrane proteins"/>
    <property type="match status" value="1"/>
</dbReference>
<keyword evidence="2 8" id="KW-0812">Transmembrane</keyword>
<dbReference type="Proteomes" id="UP000050525">
    <property type="component" value="Unassembled WGS sequence"/>
</dbReference>
<feature type="transmembrane region" description="Helical" evidence="8">
    <location>
        <begin position="196"/>
        <end position="218"/>
    </location>
</feature>
<comment type="caution">
    <text evidence="10">The sequence shown here is derived from an EMBL/GenBank/DDBJ whole genome shotgun (WGS) entry which is preliminary data.</text>
</comment>
<feature type="transmembrane region" description="Helical" evidence="8">
    <location>
        <begin position="66"/>
        <end position="89"/>
    </location>
</feature>
<dbReference type="PROSITE" id="PS50262">
    <property type="entry name" value="G_PROTEIN_RECEP_F1_2"/>
    <property type="match status" value="1"/>
</dbReference>
<keyword evidence="11" id="KW-1185">Reference proteome</keyword>
<evidence type="ECO:0000256" key="4">
    <source>
        <dbReference type="ARBA" id="ARBA00023040"/>
    </source>
</evidence>
<dbReference type="STRING" id="8496.A0A151N8L5"/>
<dbReference type="EMBL" id="AKHW03003787">
    <property type="protein sequence ID" value="KYO33168.1"/>
    <property type="molecule type" value="Genomic_DNA"/>
</dbReference>
<keyword evidence="7" id="KW-0807">Transducer</keyword>
<keyword evidence="3 8" id="KW-1133">Transmembrane helix</keyword>
<protein>
    <submittedName>
        <fullName evidence="10">Galanin receptor type 1-like</fullName>
    </submittedName>
</protein>
<dbReference type="GO" id="GO:0005886">
    <property type="term" value="C:plasma membrane"/>
    <property type="evidence" value="ECO:0007669"/>
    <property type="project" value="TreeGrafter"/>
</dbReference>
<evidence type="ECO:0000256" key="1">
    <source>
        <dbReference type="ARBA" id="ARBA00004141"/>
    </source>
</evidence>
<organism evidence="10 11">
    <name type="scientific">Alligator mississippiensis</name>
    <name type="common">American alligator</name>
    <dbReference type="NCBI Taxonomy" id="8496"/>
    <lineage>
        <taxon>Eukaryota</taxon>
        <taxon>Metazoa</taxon>
        <taxon>Chordata</taxon>
        <taxon>Craniata</taxon>
        <taxon>Vertebrata</taxon>
        <taxon>Euteleostomi</taxon>
        <taxon>Archelosauria</taxon>
        <taxon>Archosauria</taxon>
        <taxon>Crocodylia</taxon>
        <taxon>Alligatoridae</taxon>
        <taxon>Alligatorinae</taxon>
        <taxon>Alligator</taxon>
    </lineage>
</organism>
<evidence type="ECO:0000256" key="6">
    <source>
        <dbReference type="ARBA" id="ARBA00023170"/>
    </source>
</evidence>
<sequence>MILVLADSFRGSKSNIAAITSTLMINISVFDMIFLLYDVPIMLLTFLFEDWRLGATICISSQSLSTWAMCSGFYTMVATSVLRYLAVVHPARSSSTCCHRLLLLSLTWILGFVVSIPSWMHQQVISLESRFYCVLCMTELQTVLYFALFAGVAFLPAMLLMVLCYWEIVRFLWCRRGGVIRAENCHRKSRQVTAKIITIVMVFVVMWMPYWVVTFLLVNRSLPQNPVVYVVSSLSILLAYSNCCVSPLIFFGFSDQTRLQLKNLFRGHYRANAGRSHAYRAEIAVCTTAPNFYRLSLETEIS</sequence>
<evidence type="ECO:0000256" key="5">
    <source>
        <dbReference type="ARBA" id="ARBA00023136"/>
    </source>
</evidence>
<keyword evidence="4" id="KW-0297">G-protein coupled receptor</keyword>
<name>A0A151N8L5_ALLMI</name>
<dbReference type="eggNOG" id="KOG0078">
    <property type="taxonomic scope" value="Eukaryota"/>
</dbReference>
<proteinExistence type="predicted"/>
<reference evidence="10 11" key="1">
    <citation type="journal article" date="2012" name="Genome Biol.">
        <title>Sequencing three crocodilian genomes to illuminate the evolution of archosaurs and amniotes.</title>
        <authorList>
            <person name="St John J.A."/>
            <person name="Braun E.L."/>
            <person name="Isberg S.R."/>
            <person name="Miles L.G."/>
            <person name="Chong A.Y."/>
            <person name="Gongora J."/>
            <person name="Dalzell P."/>
            <person name="Moran C."/>
            <person name="Bed'hom B."/>
            <person name="Abzhanov A."/>
            <person name="Burgess S.C."/>
            <person name="Cooksey A.M."/>
            <person name="Castoe T.A."/>
            <person name="Crawford N.G."/>
            <person name="Densmore L.D."/>
            <person name="Drew J.C."/>
            <person name="Edwards S.V."/>
            <person name="Faircloth B.C."/>
            <person name="Fujita M.K."/>
            <person name="Greenwold M.J."/>
            <person name="Hoffmann F.G."/>
            <person name="Howard J.M."/>
            <person name="Iguchi T."/>
            <person name="Janes D.E."/>
            <person name="Khan S.Y."/>
            <person name="Kohno S."/>
            <person name="de Koning A.J."/>
            <person name="Lance S.L."/>
            <person name="McCarthy F.M."/>
            <person name="McCormack J.E."/>
            <person name="Merchant M.E."/>
            <person name="Peterson D.G."/>
            <person name="Pollock D.D."/>
            <person name="Pourmand N."/>
            <person name="Raney B.J."/>
            <person name="Roessler K.A."/>
            <person name="Sanford J.R."/>
            <person name="Sawyer R.H."/>
            <person name="Schmidt C.J."/>
            <person name="Triplett E.W."/>
            <person name="Tuberville T.D."/>
            <person name="Venegas-Anaya M."/>
            <person name="Howard J.T."/>
            <person name="Jarvis E.D."/>
            <person name="Guillette L.J.Jr."/>
            <person name="Glenn T.C."/>
            <person name="Green R.E."/>
            <person name="Ray D.A."/>
        </authorList>
    </citation>
    <scope>NUCLEOTIDE SEQUENCE [LARGE SCALE GENOMIC DNA]</scope>
    <source>
        <strain evidence="10">KSC_2009_1</strain>
    </source>
</reference>
<evidence type="ECO:0000259" key="9">
    <source>
        <dbReference type="PROSITE" id="PS50262"/>
    </source>
</evidence>
<keyword evidence="5 8" id="KW-0472">Membrane</keyword>
<comment type="subcellular location">
    <subcellularLocation>
        <location evidence="1">Membrane</location>
        <topology evidence="1">Multi-pass membrane protein</topology>
    </subcellularLocation>
</comment>
<accession>A0A151N8L5</accession>
<dbReference type="InterPro" id="IPR000276">
    <property type="entry name" value="GPCR_Rhodpsn"/>
</dbReference>
<keyword evidence="6" id="KW-0675">Receptor</keyword>
<evidence type="ECO:0000313" key="11">
    <source>
        <dbReference type="Proteomes" id="UP000050525"/>
    </source>
</evidence>
<dbReference type="PANTHER" id="PTHR45695:SF9">
    <property type="entry name" value="LEUCOKININ RECEPTOR"/>
    <property type="match status" value="1"/>
</dbReference>
<evidence type="ECO:0000256" key="7">
    <source>
        <dbReference type="ARBA" id="ARBA00023224"/>
    </source>
</evidence>